<reference evidence="2 3" key="1">
    <citation type="submission" date="2013-02" db="EMBL/GenBank/DDBJ databases">
        <title>Genome sequence of Candida maltosa Xu316, a potential industrial strain for xylitol and ethanol production.</title>
        <authorList>
            <person name="Yu J."/>
            <person name="Wang Q."/>
            <person name="Geng X."/>
            <person name="Bao W."/>
            <person name="He P."/>
            <person name="Cai J."/>
        </authorList>
    </citation>
    <scope>NUCLEOTIDE SEQUENCE [LARGE SCALE GENOMIC DNA]</scope>
    <source>
        <strain evidence="3">Xu316</strain>
    </source>
</reference>
<feature type="region of interest" description="Disordered" evidence="1">
    <location>
        <begin position="85"/>
        <end position="122"/>
    </location>
</feature>
<protein>
    <submittedName>
        <fullName evidence="2">Uncharacterized protein</fullName>
    </submittedName>
</protein>
<dbReference type="Proteomes" id="UP000011777">
    <property type="component" value="Unassembled WGS sequence"/>
</dbReference>
<dbReference type="GO" id="GO:0004525">
    <property type="term" value="F:ribonuclease III activity"/>
    <property type="evidence" value="ECO:0007669"/>
    <property type="project" value="InterPro"/>
</dbReference>
<keyword evidence="3" id="KW-1185">Reference proteome</keyword>
<feature type="compositionally biased region" description="Pro residues" evidence="1">
    <location>
        <begin position="524"/>
        <end position="534"/>
    </location>
</feature>
<proteinExistence type="predicted"/>
<dbReference type="STRING" id="1245528.M3HN84"/>
<evidence type="ECO:0000256" key="1">
    <source>
        <dbReference type="SAM" id="MobiDB-lite"/>
    </source>
</evidence>
<dbReference type="AlphaFoldDB" id="M3HN84"/>
<name>M3HN84_CANMX</name>
<feature type="region of interest" description="Disordered" evidence="1">
    <location>
        <begin position="350"/>
        <end position="375"/>
    </location>
</feature>
<feature type="region of interest" description="Disordered" evidence="1">
    <location>
        <begin position="517"/>
        <end position="542"/>
    </location>
</feature>
<dbReference type="InterPro" id="IPR007147">
    <property type="entry name" value="TF_Vhr"/>
</dbReference>
<accession>M3HN84</accession>
<dbReference type="eggNOG" id="ENOG502QVE1">
    <property type="taxonomic scope" value="Eukaryota"/>
</dbReference>
<sequence length="542" mass="61811">MDSNKKLGVTHAIRERLNFHDERLWKRFSARRLELIDTLDLSSRKASEQEQEIKKVAETLRAEFNYPVSYTADFNKLVRAAVQSVRRNRKRSHKKTDDHHYDDGVVKKQKVDHAEQDSNNSANSFLSEIVRNEEEVYDVNYNRSKVFTSNDQAKDTIDNMTKPRLPPLANLSMNETVKIPSAANAKKNILNKIERSRSCNESVNNSRSENLQFLGKSVMSTCIGYVFEKSFMHVNPQSMTYLRNKLDSQVSIAKFFRDLDPVNTNSINDETAVISLYILLGSMVKDFGFEEVISPICEVLYATVLQEYPLIAKNAIPFKPEERTNMQDSSHSDYSLSKLAEVATRLQTTSTTSTLVSSTSNSPHHSPTPPPPPPALSYKKRVYLKFLHQKLELFYPVRTAATPRFNELLENAKSAFKLPDTTIIIKHRNENIQSDLDLERVFKGDEDIIELEIFTHNSLPIYEMHRMLSSQVYSQPQPQPQVQPTILENGHRIILPPPINSALNNNGQFKFLSNSDEISSVTSTPPPPPPPQPILPRFQPLL</sequence>
<feature type="compositionally biased region" description="Low complexity" evidence="1">
    <location>
        <begin position="350"/>
        <end position="365"/>
    </location>
</feature>
<evidence type="ECO:0000313" key="3">
    <source>
        <dbReference type="Proteomes" id="UP000011777"/>
    </source>
</evidence>
<dbReference type="EMBL" id="AOGT01000891">
    <property type="protein sequence ID" value="EMG48937.1"/>
    <property type="molecule type" value="Genomic_DNA"/>
</dbReference>
<evidence type="ECO:0000313" key="2">
    <source>
        <dbReference type="EMBL" id="EMG48937.1"/>
    </source>
</evidence>
<comment type="caution">
    <text evidence="2">The sequence shown here is derived from an EMBL/GenBank/DDBJ whole genome shotgun (WGS) entry which is preliminary data.</text>
</comment>
<gene>
    <name evidence="2" type="ORF">G210_0401</name>
</gene>
<feature type="compositionally biased region" description="Basic and acidic residues" evidence="1">
    <location>
        <begin position="95"/>
        <end position="116"/>
    </location>
</feature>
<organism evidence="2 3">
    <name type="scientific">Candida maltosa (strain Xu316)</name>
    <name type="common">Yeast</name>
    <dbReference type="NCBI Taxonomy" id="1245528"/>
    <lineage>
        <taxon>Eukaryota</taxon>
        <taxon>Fungi</taxon>
        <taxon>Dikarya</taxon>
        <taxon>Ascomycota</taxon>
        <taxon>Saccharomycotina</taxon>
        <taxon>Pichiomycetes</taxon>
        <taxon>Debaryomycetaceae</taxon>
        <taxon>Candida/Lodderomyces clade</taxon>
        <taxon>Candida</taxon>
    </lineage>
</organism>
<dbReference type="Pfam" id="PF04001">
    <property type="entry name" value="Vhr1"/>
    <property type="match status" value="1"/>
</dbReference>
<dbReference type="OrthoDB" id="4089008at2759"/>
<dbReference type="HOGENOM" id="CLU_006698_1_0_1"/>
<dbReference type="InterPro" id="IPR036389">
    <property type="entry name" value="RNase_III_sf"/>
</dbReference>
<dbReference type="OMA" id="LRVEFNY"/>
<feature type="compositionally biased region" description="Pro residues" evidence="1">
    <location>
        <begin position="366"/>
        <end position="375"/>
    </location>
</feature>
<dbReference type="GO" id="GO:0006396">
    <property type="term" value="P:RNA processing"/>
    <property type="evidence" value="ECO:0007669"/>
    <property type="project" value="InterPro"/>
</dbReference>
<dbReference type="SUPFAM" id="SSF69065">
    <property type="entry name" value="RNase III domain-like"/>
    <property type="match status" value="1"/>
</dbReference>